<feature type="domain" description="Reverse transcriptase" evidence="1">
    <location>
        <begin position="1"/>
        <end position="73"/>
    </location>
</feature>
<dbReference type="Proteomes" id="UP001381693">
    <property type="component" value="Unassembled WGS sequence"/>
</dbReference>
<proteinExistence type="predicted"/>
<dbReference type="InterPro" id="IPR000477">
    <property type="entry name" value="RT_dom"/>
</dbReference>
<evidence type="ECO:0000313" key="3">
    <source>
        <dbReference type="Proteomes" id="UP001381693"/>
    </source>
</evidence>
<sequence length="73" mass="8266">MARRLAHKLFLAGLNRPVLIKGASFICPNGEMYLQIDSVAMGSPHDPLFAKFYMGNIEETFKNIIKTEYTVDM</sequence>
<evidence type="ECO:0000259" key="1">
    <source>
        <dbReference type="PROSITE" id="PS50878"/>
    </source>
</evidence>
<dbReference type="EMBL" id="JAXCGZ010018889">
    <property type="protein sequence ID" value="KAK7067267.1"/>
    <property type="molecule type" value="Genomic_DNA"/>
</dbReference>
<comment type="caution">
    <text evidence="2">The sequence shown here is derived from an EMBL/GenBank/DDBJ whole genome shotgun (WGS) entry which is preliminary data.</text>
</comment>
<keyword evidence="3" id="KW-1185">Reference proteome</keyword>
<dbReference type="PROSITE" id="PS50878">
    <property type="entry name" value="RT_POL"/>
    <property type="match status" value="1"/>
</dbReference>
<name>A0AAN9A2K8_HALRR</name>
<protein>
    <recommendedName>
        <fullName evidence="1">Reverse transcriptase domain-containing protein</fullName>
    </recommendedName>
</protein>
<gene>
    <name evidence="2" type="ORF">SK128_021278</name>
</gene>
<evidence type="ECO:0000313" key="2">
    <source>
        <dbReference type="EMBL" id="KAK7067267.1"/>
    </source>
</evidence>
<dbReference type="AlphaFoldDB" id="A0AAN9A2K8"/>
<accession>A0AAN9A2K8</accession>
<reference evidence="2 3" key="1">
    <citation type="submission" date="2023-11" db="EMBL/GenBank/DDBJ databases">
        <title>Halocaridina rubra genome assembly.</title>
        <authorList>
            <person name="Smith C."/>
        </authorList>
    </citation>
    <scope>NUCLEOTIDE SEQUENCE [LARGE SCALE GENOMIC DNA]</scope>
    <source>
        <strain evidence="2">EP-1</strain>
        <tissue evidence="2">Whole</tissue>
    </source>
</reference>
<organism evidence="2 3">
    <name type="scientific">Halocaridina rubra</name>
    <name type="common">Hawaiian red shrimp</name>
    <dbReference type="NCBI Taxonomy" id="373956"/>
    <lineage>
        <taxon>Eukaryota</taxon>
        <taxon>Metazoa</taxon>
        <taxon>Ecdysozoa</taxon>
        <taxon>Arthropoda</taxon>
        <taxon>Crustacea</taxon>
        <taxon>Multicrustacea</taxon>
        <taxon>Malacostraca</taxon>
        <taxon>Eumalacostraca</taxon>
        <taxon>Eucarida</taxon>
        <taxon>Decapoda</taxon>
        <taxon>Pleocyemata</taxon>
        <taxon>Caridea</taxon>
        <taxon>Atyoidea</taxon>
        <taxon>Atyidae</taxon>
        <taxon>Halocaridina</taxon>
    </lineage>
</organism>